<evidence type="ECO:0000259" key="8">
    <source>
        <dbReference type="PROSITE" id="PS51352"/>
    </source>
</evidence>
<keyword evidence="10" id="KW-1185">Reference proteome</keyword>
<evidence type="ECO:0000256" key="1">
    <source>
        <dbReference type="ARBA" id="ARBA00004167"/>
    </source>
</evidence>
<accession>A0A423WLZ6</accession>
<dbReference type="GO" id="GO:0005783">
    <property type="term" value="C:endoplasmic reticulum"/>
    <property type="evidence" value="ECO:0007669"/>
    <property type="project" value="TreeGrafter"/>
</dbReference>
<dbReference type="InterPro" id="IPR013766">
    <property type="entry name" value="Thioredoxin_domain"/>
</dbReference>
<reference evidence="9 10" key="1">
    <citation type="submission" date="2015-09" db="EMBL/GenBank/DDBJ databases">
        <title>Host preference determinants of Valsa canker pathogens revealed by comparative genomics.</title>
        <authorList>
            <person name="Yin Z."/>
            <person name="Huang L."/>
        </authorList>
    </citation>
    <scope>NUCLEOTIDE SEQUENCE [LARGE SCALE GENOMIC DNA]</scope>
    <source>
        <strain evidence="9 10">03-1</strain>
    </source>
</reference>
<dbReference type="EMBL" id="LKEA01000014">
    <property type="protein sequence ID" value="ROW04427.1"/>
    <property type="molecule type" value="Genomic_DNA"/>
</dbReference>
<dbReference type="PROSITE" id="PS51352">
    <property type="entry name" value="THIOREDOXIN_2"/>
    <property type="match status" value="2"/>
</dbReference>
<dbReference type="InterPro" id="IPR036249">
    <property type="entry name" value="Thioredoxin-like_sf"/>
</dbReference>
<dbReference type="SUPFAM" id="SSF52833">
    <property type="entry name" value="Thioredoxin-like"/>
    <property type="match status" value="3"/>
</dbReference>
<feature type="transmembrane region" description="Helical" evidence="6">
    <location>
        <begin position="660"/>
        <end position="677"/>
    </location>
</feature>
<evidence type="ECO:0000256" key="4">
    <source>
        <dbReference type="ARBA" id="ARBA00023136"/>
    </source>
</evidence>
<comment type="subcellular location">
    <subcellularLocation>
        <location evidence="1">Membrane</location>
        <topology evidence="1">Single-pass membrane protein</topology>
    </subcellularLocation>
</comment>
<keyword evidence="3 6" id="KW-1133">Transmembrane helix</keyword>
<feature type="domain" description="Thioredoxin" evidence="8">
    <location>
        <begin position="238"/>
        <end position="463"/>
    </location>
</feature>
<dbReference type="Proteomes" id="UP000283895">
    <property type="component" value="Unassembled WGS sequence"/>
</dbReference>
<feature type="domain" description="Thioredoxin" evidence="8">
    <location>
        <begin position="25"/>
        <end position="166"/>
    </location>
</feature>
<dbReference type="PANTHER" id="PTHR46426:SF1">
    <property type="entry name" value="PROTEIN DISULFIDE-ISOMERASE TMX3"/>
    <property type="match status" value="1"/>
</dbReference>
<comment type="caution">
    <text evidence="9">The sequence shown here is derived from an EMBL/GenBank/DDBJ whole genome shotgun (WGS) entry which is preliminary data.</text>
</comment>
<evidence type="ECO:0000313" key="9">
    <source>
        <dbReference type="EMBL" id="ROW04427.1"/>
    </source>
</evidence>
<dbReference type="STRING" id="356882.A0A423WLZ6"/>
<gene>
    <name evidence="9" type="ORF">VMCG_04984</name>
</gene>
<dbReference type="OrthoDB" id="72053at2759"/>
<feature type="region of interest" description="Disordered" evidence="5">
    <location>
        <begin position="229"/>
        <end position="257"/>
    </location>
</feature>
<evidence type="ECO:0000256" key="7">
    <source>
        <dbReference type="SAM" id="SignalP"/>
    </source>
</evidence>
<feature type="chain" id="PRO_5019541081" description="Thioredoxin domain-containing protein" evidence="7">
    <location>
        <begin position="21"/>
        <end position="1526"/>
    </location>
</feature>
<feature type="transmembrane region" description="Helical" evidence="6">
    <location>
        <begin position="762"/>
        <end position="785"/>
    </location>
</feature>
<dbReference type="InterPro" id="IPR052250">
    <property type="entry name" value="PDI_TMX3"/>
</dbReference>
<keyword evidence="7" id="KW-0732">Signal</keyword>
<sequence length="1526" mass="165819">MRFSSLAWGLLLGAAARVAAQDDDYDDEEIPEDKSLETTVFDGKEVPPMLELTPANYETEIKKSKYMVVKHYSPYCPHCQDFAPNYRTLYEFYYTDPAPGPGKSFEEYYDWRFAMLDCIAYGDLCSANGVTHYPTTVLFVDGVISDSYRGVKTLQFLTDAFEPVLERAKPGSRPAKLLLPDVGATARPKQAGDDKLASVPKPDAAAPIELREPTKAAAVPVVEELGTLKAQQPKAARVEPEKPAKPTKTPNPNGVSVPLTAESFQSMVTMTHEPWFVKFYAPWCHHCQAMAPNWLQLAKEMQGKLNIGEVNCDVEKRLCKDARLHGYPTILFFRGGERVEYEGLRGIGDFVQYAEKATDLARGVQDVDAESLAVLEEKEEVIFIYFYDHATTTEDFMALERLPLSLIGKAKLVKTKDPKLYEKYKITTWPRLIVSREGRPTYYSPLTPREMRDTRQVLEWMRSTWLPIVPELTASNAREIMDGKIVVLGILNREDQEEFTGAIREMKSAATEWMDKQIQLFQLERQELRDAKQLRIEEAEDRGDQRALRAAKSIHVSMDRADRKEVTFAWVDGAFWQRWIRTTYGIDVKEGERVIINDEDNRRYWDQTSTGNYIVPSRTSILETINKVTAQPPKLKPKLTISSFEKIFFDIRVTFSEHPYLTLGCIFGLLLGSASWFRGRFRRRAGRPFLGDDLKAPILGSNVNDLLGEAVELQAGLGDVLDVDQEVEGHLDEGAPDPGQLLLELPDAARELGPDDVAVGDLVGAGALLLVVVLVDLLALLPPLLVLLEPLLLVAAGDDEVLAEEVLVVLPRAHHVVGHVVEGLAEDLGVCARRVAPELVEAVAERVGHQLVGRGAPVVLVAARRDGVEVAVGPVPALVGQEAQVLAEELPAQRGGELGGGPLLAGHGRPHGRGVLDDDGDLRVVRAQLRPVVEVGAAADDEPVVGDEHLGVDVQLLRHVGVHLGLRVALPRHRVQVRPGLHVRRRDGVPRLVVLPLRRLLVPPVLAAQPALGLVVAPVAVVPGLDVVVKLAPRVVVLHPRLVLRPRHGRRRVEPVVVAQVVEGDVRVRVHDARLPELLDDGVAAAADGVVLELHDATRAEGAVRLEVAREGGHGRHRDDDPEGLVVLVGPDDTRHDGSADLVVDRLLLIVGGGDEELRDEVLGVGDGINVGIGDGVLSGVSRRPGAGASAQLDVQAMVLLTLLTGLLTPHATKVLAEVALEASEHLTGLVLSLLEKSTGRRGMGHRGLDQSVLAVVVGVVLLAVDVVPPVHEVERQALHDGSGKGDADVGPAHTRVLGPVELVLLPLVDALEIVDTCVVVVLTGVDDAIHVSGVGIRDGVGVGIPTAKAAVKTAHEGNLVVNQAQLLVVCPEKHNVVVGAVEGLQGISGQLGQTEGASQVVETSLELGSEVLAGRGVIRVSEDLDVLVESLKGVLAVLGVAGQRLGNLLVHDHIDLDTTLGSSLQHVVQTVLVVLRWRTAQVQLWGQPPVQDENGLLGLCGTIMVNMLRLHTKLQAIVHLQFFGV</sequence>
<evidence type="ECO:0000256" key="6">
    <source>
        <dbReference type="SAM" id="Phobius"/>
    </source>
</evidence>
<dbReference type="Pfam" id="PF00085">
    <property type="entry name" value="Thioredoxin"/>
    <property type="match status" value="2"/>
</dbReference>
<dbReference type="PANTHER" id="PTHR46426">
    <property type="entry name" value="PROTEIN DISULFIDE-ISOMERASE TMX3"/>
    <property type="match status" value="1"/>
</dbReference>
<keyword evidence="4 6" id="KW-0472">Membrane</keyword>
<dbReference type="GO" id="GO:0016020">
    <property type="term" value="C:membrane"/>
    <property type="evidence" value="ECO:0007669"/>
    <property type="project" value="UniProtKB-SubCell"/>
</dbReference>
<organism evidence="9 10">
    <name type="scientific">Cytospora schulzeri</name>
    <dbReference type="NCBI Taxonomy" id="448051"/>
    <lineage>
        <taxon>Eukaryota</taxon>
        <taxon>Fungi</taxon>
        <taxon>Dikarya</taxon>
        <taxon>Ascomycota</taxon>
        <taxon>Pezizomycotina</taxon>
        <taxon>Sordariomycetes</taxon>
        <taxon>Sordariomycetidae</taxon>
        <taxon>Diaporthales</taxon>
        <taxon>Cytosporaceae</taxon>
        <taxon>Cytospora</taxon>
    </lineage>
</organism>
<keyword evidence="2 6" id="KW-0812">Transmembrane</keyword>
<protein>
    <recommendedName>
        <fullName evidence="8">Thioredoxin domain-containing protein</fullName>
    </recommendedName>
</protein>
<evidence type="ECO:0000256" key="5">
    <source>
        <dbReference type="SAM" id="MobiDB-lite"/>
    </source>
</evidence>
<proteinExistence type="predicted"/>
<evidence type="ECO:0000256" key="3">
    <source>
        <dbReference type="ARBA" id="ARBA00022989"/>
    </source>
</evidence>
<name>A0A423WLZ6_9PEZI</name>
<dbReference type="Gene3D" id="3.40.30.10">
    <property type="entry name" value="Glutaredoxin"/>
    <property type="match status" value="2"/>
</dbReference>
<evidence type="ECO:0000313" key="10">
    <source>
        <dbReference type="Proteomes" id="UP000283895"/>
    </source>
</evidence>
<evidence type="ECO:0000256" key="2">
    <source>
        <dbReference type="ARBA" id="ARBA00022692"/>
    </source>
</evidence>
<feature type="signal peptide" evidence="7">
    <location>
        <begin position="1"/>
        <end position="20"/>
    </location>
</feature>
<dbReference type="CDD" id="cd02961">
    <property type="entry name" value="PDI_a_family"/>
    <property type="match status" value="2"/>
</dbReference>